<proteinExistence type="predicted"/>
<dbReference type="AlphaFoldDB" id="A0AAW4HGZ8"/>
<protein>
    <recommendedName>
        <fullName evidence="3">RiboL-PSP-HEPN domain-containing protein</fullName>
    </recommendedName>
</protein>
<name>A0AAW4HGZ8_VIBVL</name>
<sequence length="162" mass="18686">MNQSVVESNPFYAEISALANAHNRGDYFKVIMLAPQLLAQIGSAIAEVSEGIVDDIVGDCFSDDDKEVYRLMGKFERELSDKAYIASILVGYYESEFWSKNHSKREFIKYFTKLEDLVDLRNLFAHEYYQKPLSDRRVKNCSKSAMDLLFLFANHEYLEPSV</sequence>
<evidence type="ECO:0000313" key="1">
    <source>
        <dbReference type="EMBL" id="MBN8124624.1"/>
    </source>
</evidence>
<organism evidence="1 2">
    <name type="scientific">Vibrio vulnificus</name>
    <dbReference type="NCBI Taxonomy" id="672"/>
    <lineage>
        <taxon>Bacteria</taxon>
        <taxon>Pseudomonadati</taxon>
        <taxon>Pseudomonadota</taxon>
        <taxon>Gammaproteobacteria</taxon>
        <taxon>Vibrionales</taxon>
        <taxon>Vibrionaceae</taxon>
        <taxon>Vibrio</taxon>
    </lineage>
</organism>
<comment type="caution">
    <text evidence="1">The sequence shown here is derived from an EMBL/GenBank/DDBJ whole genome shotgun (WGS) entry which is preliminary data.</text>
</comment>
<reference evidence="1" key="1">
    <citation type="submission" date="2021-03" db="EMBL/GenBank/DDBJ databases">
        <title>Study of the foodborne Vibrio vulnificus isolates from China.</title>
        <authorList>
            <person name="Zheng Z."/>
            <person name="Ye L."/>
        </authorList>
    </citation>
    <scope>NUCLEOTIDE SEQUENCE</scope>
    <source>
        <strain evidence="1">Vv1582</strain>
    </source>
</reference>
<accession>A0AAW4HGZ8</accession>
<evidence type="ECO:0008006" key="3">
    <source>
        <dbReference type="Google" id="ProtNLM"/>
    </source>
</evidence>
<dbReference type="EMBL" id="JAFKOQ010000058">
    <property type="protein sequence ID" value="MBN8124624.1"/>
    <property type="molecule type" value="Genomic_DNA"/>
</dbReference>
<evidence type="ECO:0000313" key="2">
    <source>
        <dbReference type="Proteomes" id="UP000664056"/>
    </source>
</evidence>
<dbReference type="RefSeq" id="WP_045628959.1">
    <property type="nucleotide sequence ID" value="NZ_JAFKOQ010000058.1"/>
</dbReference>
<gene>
    <name evidence="1" type="ORF">J0J18_23235</name>
</gene>
<dbReference type="Proteomes" id="UP000664056">
    <property type="component" value="Unassembled WGS sequence"/>
</dbReference>